<dbReference type="eggNOG" id="KOG0800">
    <property type="taxonomic scope" value="Eukaryota"/>
</dbReference>
<name>A0A0A0L405_CUCSA</name>
<evidence type="ECO:0000256" key="4">
    <source>
        <dbReference type="ARBA" id="ARBA00012483"/>
    </source>
</evidence>
<keyword evidence="5" id="KW-0808">Transferase</keyword>
<protein>
    <recommendedName>
        <fullName evidence="4">RING-type E3 ubiquitin transferase</fullName>
        <ecNumber evidence="4">2.3.2.27</ecNumber>
    </recommendedName>
</protein>
<dbReference type="InterPro" id="IPR044600">
    <property type="entry name" value="ATL1/ATL16-like"/>
</dbReference>
<evidence type="ECO:0000256" key="6">
    <source>
        <dbReference type="ARBA" id="ARBA00022692"/>
    </source>
</evidence>
<dbReference type="KEGG" id="csv:101222852"/>
<dbReference type="GO" id="GO:0016567">
    <property type="term" value="P:protein ubiquitination"/>
    <property type="evidence" value="ECO:0000318"/>
    <property type="project" value="GO_Central"/>
</dbReference>
<evidence type="ECO:0000256" key="11">
    <source>
        <dbReference type="ARBA" id="ARBA00022989"/>
    </source>
</evidence>
<keyword evidence="8 14" id="KW-0863">Zinc-finger</keyword>
<evidence type="ECO:0000256" key="3">
    <source>
        <dbReference type="ARBA" id="ARBA00004906"/>
    </source>
</evidence>
<evidence type="ECO:0000256" key="8">
    <source>
        <dbReference type="ARBA" id="ARBA00022771"/>
    </source>
</evidence>
<reference evidence="18 19" key="4">
    <citation type="journal article" date="2011" name="BMC Genomics">
        <title>RNA-Seq improves annotation of protein-coding genes in the cucumber genome.</title>
        <authorList>
            <person name="Li Z."/>
            <person name="Zhang Z."/>
            <person name="Yan P."/>
            <person name="Huang S."/>
            <person name="Fei Z."/>
            <person name="Lin K."/>
        </authorList>
    </citation>
    <scope>NUCLEOTIDE SEQUENCE [LARGE SCALE GENOMIC DNA]</scope>
    <source>
        <strain evidence="19">cv. 9930</strain>
    </source>
</reference>
<comment type="similarity">
    <text evidence="13">Belongs to the RING-type zinc finger family. ATL subfamily.</text>
</comment>
<dbReference type="Proteomes" id="UP000029981">
    <property type="component" value="Chromosome 3"/>
</dbReference>
<evidence type="ECO:0000256" key="5">
    <source>
        <dbReference type="ARBA" id="ARBA00022679"/>
    </source>
</evidence>
<dbReference type="InterPro" id="IPR013083">
    <property type="entry name" value="Znf_RING/FYVE/PHD"/>
</dbReference>
<keyword evidence="7" id="KW-0479">Metal-binding</keyword>
<dbReference type="InterPro" id="IPR001841">
    <property type="entry name" value="Znf_RING"/>
</dbReference>
<reference evidence="18 19" key="3">
    <citation type="journal article" date="2010" name="BMC Genomics">
        <title>Transcriptome sequencing and comparative analysis of cucumber flowers with different sex types.</title>
        <authorList>
            <person name="Guo S."/>
            <person name="Zheng Y."/>
            <person name="Joung J.G."/>
            <person name="Liu S."/>
            <person name="Zhang Z."/>
            <person name="Crasta O.R."/>
            <person name="Sobral B.W."/>
            <person name="Xu Y."/>
            <person name="Huang S."/>
            <person name="Fei Z."/>
        </authorList>
    </citation>
    <scope>NUCLEOTIDE SEQUENCE [LARGE SCALE GENOMIC DNA]</scope>
    <source>
        <strain evidence="19">cv. 9930</strain>
    </source>
</reference>
<evidence type="ECO:0000256" key="9">
    <source>
        <dbReference type="ARBA" id="ARBA00022786"/>
    </source>
</evidence>
<dbReference type="AlphaFoldDB" id="A0A0A0L405"/>
<evidence type="ECO:0000256" key="14">
    <source>
        <dbReference type="PROSITE-ProRule" id="PRU00175"/>
    </source>
</evidence>
<dbReference type="GO" id="GO:0061630">
    <property type="term" value="F:ubiquitin protein ligase activity"/>
    <property type="evidence" value="ECO:0007669"/>
    <property type="project" value="UniProtKB-EC"/>
</dbReference>
<dbReference type="SMART" id="SM00184">
    <property type="entry name" value="RING"/>
    <property type="match status" value="1"/>
</dbReference>
<evidence type="ECO:0000256" key="12">
    <source>
        <dbReference type="ARBA" id="ARBA00023136"/>
    </source>
</evidence>
<reference evidence="18 19" key="2">
    <citation type="journal article" date="2009" name="PLoS ONE">
        <title>An integrated genetic and cytogenetic map of the cucumber genome.</title>
        <authorList>
            <person name="Ren Y."/>
            <person name="Zhang Z."/>
            <person name="Liu J."/>
            <person name="Staub J.E."/>
            <person name="Han Y."/>
            <person name="Cheng Z."/>
            <person name="Li X."/>
            <person name="Lu J."/>
            <person name="Miao H."/>
            <person name="Kang H."/>
            <person name="Xie B."/>
            <person name="Gu X."/>
            <person name="Wang X."/>
            <person name="Du Y."/>
            <person name="Jin W."/>
            <person name="Huang S."/>
        </authorList>
    </citation>
    <scope>NUCLEOTIDE SEQUENCE [LARGE SCALE GENOMIC DNA]</scope>
    <source>
        <strain evidence="19">cv. 9930</strain>
    </source>
</reference>
<dbReference type="PANTHER" id="PTHR46913">
    <property type="entry name" value="RING-H2 FINGER PROTEIN ATL16"/>
    <property type="match status" value="1"/>
</dbReference>
<organism evidence="18 19">
    <name type="scientific">Cucumis sativus</name>
    <name type="common">Cucumber</name>
    <dbReference type="NCBI Taxonomy" id="3659"/>
    <lineage>
        <taxon>Eukaryota</taxon>
        <taxon>Viridiplantae</taxon>
        <taxon>Streptophyta</taxon>
        <taxon>Embryophyta</taxon>
        <taxon>Tracheophyta</taxon>
        <taxon>Spermatophyta</taxon>
        <taxon>Magnoliopsida</taxon>
        <taxon>eudicotyledons</taxon>
        <taxon>Gunneridae</taxon>
        <taxon>Pentapetalae</taxon>
        <taxon>rosids</taxon>
        <taxon>fabids</taxon>
        <taxon>Cucurbitales</taxon>
        <taxon>Cucurbitaceae</taxon>
        <taxon>Benincaseae</taxon>
        <taxon>Cucumis</taxon>
    </lineage>
</organism>
<gene>
    <name evidence="18" type="ORF">Csa_3G129520</name>
</gene>
<evidence type="ECO:0000256" key="16">
    <source>
        <dbReference type="SAM" id="Phobius"/>
    </source>
</evidence>
<keyword evidence="9" id="KW-0833">Ubl conjugation pathway</keyword>
<evidence type="ECO:0000256" key="7">
    <source>
        <dbReference type="ARBA" id="ARBA00022723"/>
    </source>
</evidence>
<dbReference type="EMBL" id="CM002924">
    <property type="protein sequence ID" value="KGN56695.1"/>
    <property type="molecule type" value="Genomic_DNA"/>
</dbReference>
<keyword evidence="12 16" id="KW-0472">Membrane</keyword>
<evidence type="ECO:0000256" key="1">
    <source>
        <dbReference type="ARBA" id="ARBA00000900"/>
    </source>
</evidence>
<dbReference type="OMA" id="QWCYFLL"/>
<dbReference type="Gene3D" id="3.30.40.10">
    <property type="entry name" value="Zinc/RING finger domain, C3HC4 (zinc finger)"/>
    <property type="match status" value="1"/>
</dbReference>
<sequence>MGSVGNSNQWQPYAYKDCSLEICSIYCPQWCYIIFPPPPPFGYGSNGDSATDFSPLIIAIIGILASAFILVSYYTIISKYCRNRASTSNDAMEMEDEENISQIRHENQLQAPPLPPPGLDEALIKSITVCKYKRGDGLVEGTDCSVCLSEFQENESLRLLPKCSHAFHLPCIDTWLKSHSTCPLCRSNISPTNLFSTPTQEIQTTQHFVSSAFQYQHQHRTNDTIVVVVVQDLDDLTVVRQETVDSRLENDDASSKNQREGCAAESQISGARERMNQVRQEYDVVVDGVVEPFRRSVSLNSLSWQGQVSVADILRVSQDSEEEAEEDELQQMGIGSSKVFVQEQSHSNHRTGVSNLGMNRSISTGKLGFTNYGKGKSCIISS</sequence>
<feature type="domain" description="RING-type" evidence="17">
    <location>
        <begin position="144"/>
        <end position="186"/>
    </location>
</feature>
<evidence type="ECO:0000313" key="19">
    <source>
        <dbReference type="Proteomes" id="UP000029981"/>
    </source>
</evidence>
<dbReference type="EC" id="2.3.2.27" evidence="4"/>
<evidence type="ECO:0000256" key="10">
    <source>
        <dbReference type="ARBA" id="ARBA00022833"/>
    </source>
</evidence>
<evidence type="ECO:0000256" key="2">
    <source>
        <dbReference type="ARBA" id="ARBA00004167"/>
    </source>
</evidence>
<evidence type="ECO:0000256" key="13">
    <source>
        <dbReference type="ARBA" id="ARBA00024209"/>
    </source>
</evidence>
<dbReference type="OrthoDB" id="9984778at2759"/>
<dbReference type="FunFam" id="3.30.40.10:FF:000233">
    <property type="entry name" value="RING-H2 finger protein ATL54"/>
    <property type="match status" value="1"/>
</dbReference>
<comment type="catalytic activity">
    <reaction evidence="1">
        <text>S-ubiquitinyl-[E2 ubiquitin-conjugating enzyme]-L-cysteine + [acceptor protein]-L-lysine = [E2 ubiquitin-conjugating enzyme]-L-cysteine + N(6)-ubiquitinyl-[acceptor protein]-L-lysine.</text>
        <dbReference type="EC" id="2.3.2.27"/>
    </reaction>
</comment>
<dbReference type="Gramene" id="KGN56695">
    <property type="protein sequence ID" value="KGN56695"/>
    <property type="gene ID" value="Csa_3G129520"/>
</dbReference>
<proteinExistence type="inferred from homology"/>
<evidence type="ECO:0000313" key="18">
    <source>
        <dbReference type="EMBL" id="KGN56695.1"/>
    </source>
</evidence>
<feature type="compositionally biased region" description="Basic and acidic residues" evidence="15">
    <location>
        <begin position="245"/>
        <end position="259"/>
    </location>
</feature>
<comment type="subcellular location">
    <subcellularLocation>
        <location evidence="2">Membrane</location>
        <topology evidence="2">Single-pass membrane protein</topology>
    </subcellularLocation>
</comment>
<keyword evidence="11 16" id="KW-1133">Transmembrane helix</keyword>
<dbReference type="PANTHER" id="PTHR46913:SF22">
    <property type="entry name" value="RING-TYPE E3 UBIQUITIN TRANSFERASE"/>
    <property type="match status" value="1"/>
</dbReference>
<dbReference type="PROSITE" id="PS50089">
    <property type="entry name" value="ZF_RING_2"/>
    <property type="match status" value="1"/>
</dbReference>
<comment type="pathway">
    <text evidence="3">Protein modification; protein ubiquitination.</text>
</comment>
<keyword evidence="10" id="KW-0862">Zinc</keyword>
<dbReference type="Pfam" id="PF13639">
    <property type="entry name" value="zf-RING_2"/>
    <property type="match status" value="1"/>
</dbReference>
<dbReference type="CDD" id="cd16461">
    <property type="entry name" value="RING-H2_EL5-like"/>
    <property type="match status" value="1"/>
</dbReference>
<evidence type="ECO:0000259" key="17">
    <source>
        <dbReference type="PROSITE" id="PS50089"/>
    </source>
</evidence>
<feature type="transmembrane region" description="Helical" evidence="16">
    <location>
        <begin position="53"/>
        <end position="76"/>
    </location>
</feature>
<dbReference type="GO" id="GO:0016020">
    <property type="term" value="C:membrane"/>
    <property type="evidence" value="ECO:0007669"/>
    <property type="project" value="UniProtKB-SubCell"/>
</dbReference>
<reference evidence="18 19" key="1">
    <citation type="journal article" date="2009" name="Nat. Genet.">
        <title>The genome of the cucumber, Cucumis sativus L.</title>
        <authorList>
            <person name="Huang S."/>
            <person name="Li R."/>
            <person name="Zhang Z."/>
            <person name="Li L."/>
            <person name="Gu X."/>
            <person name="Fan W."/>
            <person name="Lucas W.J."/>
            <person name="Wang X."/>
            <person name="Xie B."/>
            <person name="Ni P."/>
            <person name="Ren Y."/>
            <person name="Zhu H."/>
            <person name="Li J."/>
            <person name="Lin K."/>
            <person name="Jin W."/>
            <person name="Fei Z."/>
            <person name="Li G."/>
            <person name="Staub J."/>
            <person name="Kilian A."/>
            <person name="van der Vossen E.A."/>
            <person name="Wu Y."/>
            <person name="Guo J."/>
            <person name="He J."/>
            <person name="Jia Z."/>
            <person name="Ren Y."/>
            <person name="Tian G."/>
            <person name="Lu Y."/>
            <person name="Ruan J."/>
            <person name="Qian W."/>
            <person name="Wang M."/>
            <person name="Huang Q."/>
            <person name="Li B."/>
            <person name="Xuan Z."/>
            <person name="Cao J."/>
            <person name="Asan"/>
            <person name="Wu Z."/>
            <person name="Zhang J."/>
            <person name="Cai Q."/>
            <person name="Bai Y."/>
            <person name="Zhao B."/>
            <person name="Han Y."/>
            <person name="Li Y."/>
            <person name="Li X."/>
            <person name="Wang S."/>
            <person name="Shi Q."/>
            <person name="Liu S."/>
            <person name="Cho W.K."/>
            <person name="Kim J.Y."/>
            <person name="Xu Y."/>
            <person name="Heller-Uszynska K."/>
            <person name="Miao H."/>
            <person name="Cheng Z."/>
            <person name="Zhang S."/>
            <person name="Wu J."/>
            <person name="Yang Y."/>
            <person name="Kang H."/>
            <person name="Li M."/>
            <person name="Liang H."/>
            <person name="Ren X."/>
            <person name="Shi Z."/>
            <person name="Wen M."/>
            <person name="Jian M."/>
            <person name="Yang H."/>
            <person name="Zhang G."/>
            <person name="Yang Z."/>
            <person name="Chen R."/>
            <person name="Liu S."/>
            <person name="Li J."/>
            <person name="Ma L."/>
            <person name="Liu H."/>
            <person name="Zhou Y."/>
            <person name="Zhao J."/>
            <person name="Fang X."/>
            <person name="Li G."/>
            <person name="Fang L."/>
            <person name="Li Y."/>
            <person name="Liu D."/>
            <person name="Zheng H."/>
            <person name="Zhang Y."/>
            <person name="Qin N."/>
            <person name="Li Z."/>
            <person name="Yang G."/>
            <person name="Yang S."/>
            <person name="Bolund L."/>
            <person name="Kristiansen K."/>
            <person name="Zheng H."/>
            <person name="Li S."/>
            <person name="Zhang X."/>
            <person name="Yang H."/>
            <person name="Wang J."/>
            <person name="Sun R."/>
            <person name="Zhang B."/>
            <person name="Jiang S."/>
            <person name="Wang J."/>
            <person name="Du Y."/>
            <person name="Li S."/>
        </authorList>
    </citation>
    <scope>NUCLEOTIDE SEQUENCE [LARGE SCALE GENOMIC DNA]</scope>
    <source>
        <strain evidence="19">cv. 9930</strain>
    </source>
</reference>
<keyword evidence="6 16" id="KW-0812">Transmembrane</keyword>
<accession>A0A0A0L405</accession>
<dbReference type="UniPathway" id="UPA00143"/>
<keyword evidence="19" id="KW-1185">Reference proteome</keyword>
<feature type="region of interest" description="Disordered" evidence="15">
    <location>
        <begin position="245"/>
        <end position="274"/>
    </location>
</feature>
<dbReference type="SUPFAM" id="SSF57850">
    <property type="entry name" value="RING/U-box"/>
    <property type="match status" value="1"/>
</dbReference>
<evidence type="ECO:0000256" key="15">
    <source>
        <dbReference type="SAM" id="MobiDB-lite"/>
    </source>
</evidence>
<dbReference type="GO" id="GO:0008270">
    <property type="term" value="F:zinc ion binding"/>
    <property type="evidence" value="ECO:0007669"/>
    <property type="project" value="UniProtKB-KW"/>
</dbReference>